<evidence type="ECO:0000256" key="5">
    <source>
        <dbReference type="ARBA" id="ARBA00022692"/>
    </source>
</evidence>
<accession>A0A8T0GA36</accession>
<reference evidence="10 11" key="1">
    <citation type="submission" date="2020-06" db="EMBL/GenBank/DDBJ databases">
        <title>WGS assembly of Ceratodon purpureus strain R40.</title>
        <authorList>
            <person name="Carey S.B."/>
            <person name="Jenkins J."/>
            <person name="Shu S."/>
            <person name="Lovell J.T."/>
            <person name="Sreedasyam A."/>
            <person name="Maumus F."/>
            <person name="Tiley G.P."/>
            <person name="Fernandez-Pozo N."/>
            <person name="Barry K."/>
            <person name="Chen C."/>
            <person name="Wang M."/>
            <person name="Lipzen A."/>
            <person name="Daum C."/>
            <person name="Saski C.A."/>
            <person name="Payton A.C."/>
            <person name="Mcbreen J.C."/>
            <person name="Conrad R.E."/>
            <person name="Kollar L.M."/>
            <person name="Olsson S."/>
            <person name="Huttunen S."/>
            <person name="Landis J.B."/>
            <person name="Wickett N.J."/>
            <person name="Johnson M.G."/>
            <person name="Rensing S.A."/>
            <person name="Grimwood J."/>
            <person name="Schmutz J."/>
            <person name="Mcdaniel S.F."/>
        </authorList>
    </citation>
    <scope>NUCLEOTIDE SEQUENCE [LARGE SCALE GENOMIC DNA]</scope>
    <source>
        <strain evidence="10 11">R40</strain>
    </source>
</reference>
<dbReference type="AlphaFoldDB" id="A0A8T0GA36"/>
<keyword evidence="5" id="KW-0812">Transmembrane</keyword>
<feature type="compositionally biased region" description="Basic and acidic residues" evidence="9">
    <location>
        <begin position="108"/>
        <end position="117"/>
    </location>
</feature>
<organism evidence="10 11">
    <name type="scientific">Ceratodon purpureus</name>
    <name type="common">Fire moss</name>
    <name type="synonym">Dicranum purpureum</name>
    <dbReference type="NCBI Taxonomy" id="3225"/>
    <lineage>
        <taxon>Eukaryota</taxon>
        <taxon>Viridiplantae</taxon>
        <taxon>Streptophyta</taxon>
        <taxon>Embryophyta</taxon>
        <taxon>Bryophyta</taxon>
        <taxon>Bryophytina</taxon>
        <taxon>Bryopsida</taxon>
        <taxon>Dicranidae</taxon>
        <taxon>Pseudoditrichales</taxon>
        <taxon>Ditrichaceae</taxon>
        <taxon>Ceratodon</taxon>
    </lineage>
</organism>
<evidence type="ECO:0000256" key="6">
    <source>
        <dbReference type="ARBA" id="ARBA00022989"/>
    </source>
</evidence>
<dbReference type="Pfam" id="PF00504">
    <property type="entry name" value="Chloroa_b-bind"/>
    <property type="match status" value="1"/>
</dbReference>
<evidence type="ECO:0000256" key="2">
    <source>
        <dbReference type="ARBA" id="ARBA00004229"/>
    </source>
</evidence>
<dbReference type="InterPro" id="IPR022796">
    <property type="entry name" value="Chloroa_b-bind"/>
</dbReference>
<proteinExistence type="inferred from homology"/>
<evidence type="ECO:0000256" key="4">
    <source>
        <dbReference type="ARBA" id="ARBA00022640"/>
    </source>
</evidence>
<evidence type="ECO:0000313" key="11">
    <source>
        <dbReference type="Proteomes" id="UP000822688"/>
    </source>
</evidence>
<dbReference type="Proteomes" id="UP000822688">
    <property type="component" value="Chromosome 11"/>
</dbReference>
<dbReference type="OrthoDB" id="513190at2759"/>
<dbReference type="GO" id="GO:0009507">
    <property type="term" value="C:chloroplast"/>
    <property type="evidence" value="ECO:0007669"/>
    <property type="project" value="UniProtKB-SubCell"/>
</dbReference>
<evidence type="ECO:0000256" key="9">
    <source>
        <dbReference type="SAM" id="MobiDB-lite"/>
    </source>
</evidence>
<protein>
    <recommendedName>
        <fullName evidence="12">Early light-induced protein</fullName>
    </recommendedName>
</protein>
<name>A0A8T0GA36_CERPU</name>
<keyword evidence="7" id="KW-0472">Membrane</keyword>
<dbReference type="EMBL" id="CM026432">
    <property type="protein sequence ID" value="KAG0556053.1"/>
    <property type="molecule type" value="Genomic_DNA"/>
</dbReference>
<evidence type="ECO:0008006" key="12">
    <source>
        <dbReference type="Google" id="ProtNLM"/>
    </source>
</evidence>
<comment type="subcellular location">
    <subcellularLocation>
        <location evidence="1">Membrane</location>
        <topology evidence="1">Multi-pass membrane protein</topology>
    </subcellularLocation>
    <subcellularLocation>
        <location evidence="2">Plastid</location>
        <location evidence="2">Chloroplast</location>
    </subcellularLocation>
</comment>
<evidence type="ECO:0000256" key="3">
    <source>
        <dbReference type="ARBA" id="ARBA00022528"/>
    </source>
</evidence>
<keyword evidence="6" id="KW-1133">Transmembrane helix</keyword>
<evidence type="ECO:0000313" key="10">
    <source>
        <dbReference type="EMBL" id="KAG0556053.1"/>
    </source>
</evidence>
<keyword evidence="3" id="KW-0150">Chloroplast</keyword>
<evidence type="ECO:0000256" key="8">
    <source>
        <dbReference type="ARBA" id="ARBA00037956"/>
    </source>
</evidence>
<gene>
    <name evidence="10" type="ORF">KC19_11G021900</name>
</gene>
<evidence type="ECO:0000256" key="7">
    <source>
        <dbReference type="ARBA" id="ARBA00023136"/>
    </source>
</evidence>
<sequence length="234" mass="25358">MAAAAMASQMALAGIGSLRSPALQIRPAGSQLIGAASPSLIRFPTRKHNTVRCDAGNNPVGGLREAIDNLTKKPITKDDILRNQESNESEKKSVFGTEPTSGSFYPRPELERRPETGDKSFTGIFAFDGAAPETINNRLAMLGLVWAFFSEKATGLTVFEQLYTPGQTGLVFFVGAVQLFTYASLVPIVNGESTDARSFGPFTARAERWNGRLAMLGFLSLVVTEMFRHAPVFH</sequence>
<comment type="caution">
    <text evidence="10">The sequence shown here is derived from an EMBL/GenBank/DDBJ whole genome shotgun (WGS) entry which is preliminary data.</text>
</comment>
<dbReference type="GO" id="GO:0016020">
    <property type="term" value="C:membrane"/>
    <property type="evidence" value="ECO:0007669"/>
    <property type="project" value="UniProtKB-SubCell"/>
</dbReference>
<comment type="similarity">
    <text evidence="8">Belongs to the ELIP/psbS family.</text>
</comment>
<keyword evidence="4" id="KW-0934">Plastid</keyword>
<keyword evidence="11" id="KW-1185">Reference proteome</keyword>
<dbReference type="SUPFAM" id="SSF103511">
    <property type="entry name" value="Chlorophyll a-b binding protein"/>
    <property type="match status" value="1"/>
</dbReference>
<dbReference type="PANTHER" id="PTHR14154">
    <property type="entry name" value="UPF0041 BRAIN PROTEIN 44-RELATED"/>
    <property type="match status" value="1"/>
</dbReference>
<feature type="region of interest" description="Disordered" evidence="9">
    <location>
        <begin position="76"/>
        <end position="117"/>
    </location>
</feature>
<evidence type="ECO:0000256" key="1">
    <source>
        <dbReference type="ARBA" id="ARBA00004141"/>
    </source>
</evidence>